<evidence type="ECO:0000256" key="1">
    <source>
        <dbReference type="ARBA" id="ARBA00022801"/>
    </source>
</evidence>
<dbReference type="Pfam" id="PF16126">
    <property type="entry name" value="DUF4838"/>
    <property type="match status" value="1"/>
</dbReference>
<evidence type="ECO:0000313" key="2">
    <source>
        <dbReference type="EMBL" id="GAA2387716.1"/>
    </source>
</evidence>
<dbReference type="Gene3D" id="2.60.120.260">
    <property type="entry name" value="Galactose-binding domain-like"/>
    <property type="match status" value="1"/>
</dbReference>
<keyword evidence="1" id="KW-0378">Hydrolase</keyword>
<organism evidence="2 3">
    <name type="scientific">Dactylosporangium salmoneum</name>
    <dbReference type="NCBI Taxonomy" id="53361"/>
    <lineage>
        <taxon>Bacteria</taxon>
        <taxon>Bacillati</taxon>
        <taxon>Actinomycetota</taxon>
        <taxon>Actinomycetes</taxon>
        <taxon>Micromonosporales</taxon>
        <taxon>Micromonosporaceae</taxon>
        <taxon>Dactylosporangium</taxon>
    </lineage>
</organism>
<keyword evidence="3" id="KW-1185">Reference proteome</keyword>
<dbReference type="InterPro" id="IPR032287">
    <property type="entry name" value="DUF4838"/>
</dbReference>
<name>A0ABN3HUD9_9ACTN</name>
<dbReference type="Gene3D" id="3.30.379.10">
    <property type="entry name" value="Chitobiase/beta-hexosaminidase domain 2-like"/>
    <property type="match status" value="1"/>
</dbReference>
<dbReference type="Proteomes" id="UP001501444">
    <property type="component" value="Unassembled WGS sequence"/>
</dbReference>
<sequence length="820" mass="89054">MPAPATAGTGVPIVSGGRALAVLVLPATPDPQEKEAAADIATAVLAATGVQLATTNVAALSGFDGLSRIYIGVAGPDADPALAQRLAGLSGDGFVLAPHGATVTILGPTPWGTRFGAYEFLERFVGVRWLLPGPDGVDVPAATALSVASGPVRQDPSFQSRILYPYPNGATASFTTTDPQGNWAEHNRVHWSLSFSHNLATMFPPAKYGDPAKPTYHPEFYPIINGQTKIPAAGAASSWQPRFTAPALVTEGVQTILDYFAANPNVTSYALGVNDSAGYSEDEIDVTKLNSLSLYDLSDVYYRWVNAVVEGVLAARPDYAGTKWFGVIAYDHVYDPPSFDLHPRVIPFLTRERFGWIDEGLRRFDQQHTQLWQRRAAQLGWYDYVYGFLYCAPRLYSRTMSEAYRFAVRHGVVAQMSELDPNWGEGVKPWLYSKLLWNADADAEQLADEWYRRVAGPGAAGLAEYHRIWEDVWTRKVPRTPWFRAGLQSTYFPFNDPGYLEAIDAQDVARAGAALSAAITPHSTPAQTARVQLLQSEFEFYRTSVLSYPRVTPEPTGLGNAKRLLATTLDGLDATVALAQQRLAVFAALQANPLVKQTSGLNPINIGVTWSGWNYHPLWDLAAYLRRGGPGAAQLRAIVLDRSRNDPSAAVREYATDLLAVADGALVEVGRNARFEGTTDPWIIEHNSPPRSPIGLTTERSCSGGTSLKINGGFQAGGLSQVVPVHAGLLRSSLQYYVPVGPAHGRMTLIWYFSDAAGKSTGVRSGGQRALSEVQGRWVEMAKMERVPDGSVKAQCYLSLVDIGGQTTFYVDNATFQQLP</sequence>
<proteinExistence type="predicted"/>
<gene>
    <name evidence="2" type="ORF">GCM10010170_098860</name>
</gene>
<dbReference type="SUPFAM" id="SSF55545">
    <property type="entry name" value="beta-N-acetylhexosaminidase-like domain"/>
    <property type="match status" value="1"/>
</dbReference>
<evidence type="ECO:0000313" key="3">
    <source>
        <dbReference type="Proteomes" id="UP001501444"/>
    </source>
</evidence>
<accession>A0ABN3HUD9</accession>
<evidence type="ECO:0008006" key="4">
    <source>
        <dbReference type="Google" id="ProtNLM"/>
    </source>
</evidence>
<dbReference type="EMBL" id="BAAARV010000108">
    <property type="protein sequence ID" value="GAA2387716.1"/>
    <property type="molecule type" value="Genomic_DNA"/>
</dbReference>
<dbReference type="InterPro" id="IPR029018">
    <property type="entry name" value="Hex-like_dom2"/>
</dbReference>
<reference evidence="2 3" key="1">
    <citation type="journal article" date="2019" name="Int. J. Syst. Evol. Microbiol.">
        <title>The Global Catalogue of Microorganisms (GCM) 10K type strain sequencing project: providing services to taxonomists for standard genome sequencing and annotation.</title>
        <authorList>
            <consortium name="The Broad Institute Genomics Platform"/>
            <consortium name="The Broad Institute Genome Sequencing Center for Infectious Disease"/>
            <person name="Wu L."/>
            <person name="Ma J."/>
        </authorList>
    </citation>
    <scope>NUCLEOTIDE SEQUENCE [LARGE SCALE GENOMIC DNA]</scope>
    <source>
        <strain evidence="2 3">JCM 3272</strain>
    </source>
</reference>
<protein>
    <recommendedName>
        <fullName evidence="4">DUF4838 domain-containing protein</fullName>
    </recommendedName>
</protein>
<comment type="caution">
    <text evidence="2">The sequence shown here is derived from an EMBL/GenBank/DDBJ whole genome shotgun (WGS) entry which is preliminary data.</text>
</comment>